<comment type="caution">
    <text evidence="5">The sequence shown here is derived from an EMBL/GenBank/DDBJ whole genome shotgun (WGS) entry which is preliminary data.</text>
</comment>
<dbReference type="InterPro" id="IPR050469">
    <property type="entry name" value="Diguanylate_Cyclase"/>
</dbReference>
<evidence type="ECO:0000256" key="3">
    <source>
        <dbReference type="SAM" id="Phobius"/>
    </source>
</evidence>
<evidence type="ECO:0000313" key="5">
    <source>
        <dbReference type="EMBL" id="MBJ7549578.1"/>
    </source>
</evidence>
<dbReference type="SMART" id="SM00267">
    <property type="entry name" value="GGDEF"/>
    <property type="match status" value="1"/>
</dbReference>
<gene>
    <name evidence="5" type="ORF">JHD44_02700</name>
</gene>
<dbReference type="EMBL" id="JAEMUH010000002">
    <property type="protein sequence ID" value="MBJ7549578.1"/>
    <property type="molecule type" value="Genomic_DNA"/>
</dbReference>
<dbReference type="EC" id="2.7.7.65" evidence="1"/>
<evidence type="ECO:0000259" key="4">
    <source>
        <dbReference type="PROSITE" id="PS50887"/>
    </source>
</evidence>
<keyword evidence="3" id="KW-1133">Transmembrane helix</keyword>
<organism evidence="5 6">
    <name type="scientific">Marinomonas ostreistagni</name>
    <dbReference type="NCBI Taxonomy" id="359209"/>
    <lineage>
        <taxon>Bacteria</taxon>
        <taxon>Pseudomonadati</taxon>
        <taxon>Pseudomonadota</taxon>
        <taxon>Gammaproteobacteria</taxon>
        <taxon>Oceanospirillales</taxon>
        <taxon>Oceanospirillaceae</taxon>
        <taxon>Marinomonas</taxon>
    </lineage>
</organism>
<feature type="transmembrane region" description="Helical" evidence="3">
    <location>
        <begin position="141"/>
        <end position="159"/>
    </location>
</feature>
<feature type="transmembrane region" description="Helical" evidence="3">
    <location>
        <begin position="117"/>
        <end position="134"/>
    </location>
</feature>
<dbReference type="PANTHER" id="PTHR45138">
    <property type="entry name" value="REGULATORY COMPONENTS OF SENSORY TRANSDUCTION SYSTEM"/>
    <property type="match status" value="1"/>
</dbReference>
<dbReference type="Gene3D" id="3.30.70.270">
    <property type="match status" value="1"/>
</dbReference>
<evidence type="ECO:0000256" key="1">
    <source>
        <dbReference type="ARBA" id="ARBA00012528"/>
    </source>
</evidence>
<dbReference type="InterPro" id="IPR029787">
    <property type="entry name" value="Nucleotide_cyclase"/>
</dbReference>
<evidence type="ECO:0000313" key="6">
    <source>
        <dbReference type="Proteomes" id="UP000598488"/>
    </source>
</evidence>
<keyword evidence="3" id="KW-0472">Membrane</keyword>
<reference evidence="5 6" key="1">
    <citation type="submission" date="2020-12" db="EMBL/GenBank/DDBJ databases">
        <title>Comparative genome analysis of fungal antagonists Marinomonas ostreistagni 398 and M. spartinae 468.</title>
        <authorList>
            <person name="Fields J.L."/>
            <person name="Mavrodi O.V."/>
            <person name="Biber P.D."/>
            <person name="Indest K.J."/>
            <person name="Mavrodi D.V."/>
        </authorList>
    </citation>
    <scope>NUCLEOTIDE SEQUENCE [LARGE SCALE GENOMIC DNA]</scope>
    <source>
        <strain evidence="5 6">USM7</strain>
    </source>
</reference>
<comment type="catalytic activity">
    <reaction evidence="2">
        <text>2 GTP = 3',3'-c-di-GMP + 2 diphosphate</text>
        <dbReference type="Rhea" id="RHEA:24898"/>
        <dbReference type="ChEBI" id="CHEBI:33019"/>
        <dbReference type="ChEBI" id="CHEBI:37565"/>
        <dbReference type="ChEBI" id="CHEBI:58805"/>
        <dbReference type="EC" id="2.7.7.65"/>
    </reaction>
</comment>
<evidence type="ECO:0000256" key="2">
    <source>
        <dbReference type="ARBA" id="ARBA00034247"/>
    </source>
</evidence>
<dbReference type="Proteomes" id="UP000598488">
    <property type="component" value="Unassembled WGS sequence"/>
</dbReference>
<dbReference type="InterPro" id="IPR043128">
    <property type="entry name" value="Rev_trsase/Diguanyl_cyclase"/>
</dbReference>
<dbReference type="SUPFAM" id="SSF55073">
    <property type="entry name" value="Nucleotide cyclase"/>
    <property type="match status" value="1"/>
</dbReference>
<feature type="transmembrane region" description="Helical" evidence="3">
    <location>
        <begin position="43"/>
        <end position="64"/>
    </location>
</feature>
<sequence>MTPFFKEQTLHFLKHYIKKLALLSSINAVDVDLNRKQVVNITYLLSSVVGVISGLVFLSYGWLIESSVHFLGAAVSTTGYFLSIKGYAGSARLLFPFACSTYVTVCSFKFYGTDSHFSWLLIVLSAYSVTGFRVDRGKAQLLVCFFSLLAFAFIQLFAPKTTEYVSIDGRLLIALATFVASASMIVLIAGVVVTKLRKLNEHLRYLAEVDDLTKVYNRRKVLAEAVNVFADAIMTNQRCSFAILDLDHFKRINDQYGHDIGDQVLQRCAEIMSNNIRRHDWVGRYGGEEFVFILPNTRAEEAKSLMESVRIQISDMTIFLRDTDERIHVTTSVGVAEIQDDTVRYEQILARADKALYMAKDAGRNRVMLDFDGAR</sequence>
<keyword evidence="6" id="KW-1185">Reference proteome</keyword>
<keyword evidence="3" id="KW-0812">Transmembrane</keyword>
<dbReference type="Pfam" id="PF00990">
    <property type="entry name" value="GGDEF"/>
    <property type="match status" value="1"/>
</dbReference>
<dbReference type="NCBIfam" id="TIGR00254">
    <property type="entry name" value="GGDEF"/>
    <property type="match status" value="1"/>
</dbReference>
<proteinExistence type="predicted"/>
<name>A0ABS0Z8N9_9GAMM</name>
<dbReference type="CDD" id="cd01949">
    <property type="entry name" value="GGDEF"/>
    <property type="match status" value="1"/>
</dbReference>
<dbReference type="InterPro" id="IPR000160">
    <property type="entry name" value="GGDEF_dom"/>
</dbReference>
<feature type="domain" description="GGDEF" evidence="4">
    <location>
        <begin position="237"/>
        <end position="372"/>
    </location>
</feature>
<dbReference type="PROSITE" id="PS50887">
    <property type="entry name" value="GGDEF"/>
    <property type="match status" value="1"/>
</dbReference>
<dbReference type="PANTHER" id="PTHR45138:SF9">
    <property type="entry name" value="DIGUANYLATE CYCLASE DGCM-RELATED"/>
    <property type="match status" value="1"/>
</dbReference>
<feature type="transmembrane region" description="Helical" evidence="3">
    <location>
        <begin position="171"/>
        <end position="194"/>
    </location>
</feature>
<accession>A0ABS0Z8N9</accession>
<protein>
    <recommendedName>
        <fullName evidence="1">diguanylate cyclase</fullName>
        <ecNumber evidence="1">2.7.7.65</ecNumber>
    </recommendedName>
</protein>